<dbReference type="PANTHER" id="PTHR13409:SF0">
    <property type="entry name" value="LARGE RIBOSOMAL SUBUNIT PROTEIN ML51"/>
    <property type="match status" value="1"/>
</dbReference>
<evidence type="ECO:0000256" key="4">
    <source>
        <dbReference type="ARBA" id="ARBA00022980"/>
    </source>
</evidence>
<evidence type="ECO:0000313" key="10">
    <source>
        <dbReference type="RefSeq" id="XP_022100620.1"/>
    </source>
</evidence>
<dbReference type="GO" id="GO:0005762">
    <property type="term" value="C:mitochondrial large ribosomal subunit"/>
    <property type="evidence" value="ECO:0007669"/>
    <property type="project" value="TreeGrafter"/>
</dbReference>
<evidence type="ECO:0000313" key="9">
    <source>
        <dbReference type="Proteomes" id="UP000694845"/>
    </source>
</evidence>
<dbReference type="RefSeq" id="XP_022100620.1">
    <property type="nucleotide sequence ID" value="XM_022244928.1"/>
</dbReference>
<evidence type="ECO:0000256" key="3">
    <source>
        <dbReference type="ARBA" id="ARBA00022946"/>
    </source>
</evidence>
<name>A0A8B7Z743_ACAPL</name>
<keyword evidence="3" id="KW-0809">Transit peptide</keyword>
<dbReference type="KEGG" id="aplc:110984594"/>
<protein>
    <recommendedName>
        <fullName evidence="7">Large ribosomal subunit protein mL51</fullName>
    </recommendedName>
    <alternativeName>
        <fullName evidence="8">39S ribosomal protein L51, mitochondrial</fullName>
    </alternativeName>
</protein>
<organism evidence="9 10">
    <name type="scientific">Acanthaster planci</name>
    <name type="common">Crown-of-thorns starfish</name>
    <dbReference type="NCBI Taxonomy" id="133434"/>
    <lineage>
        <taxon>Eukaryota</taxon>
        <taxon>Metazoa</taxon>
        <taxon>Echinodermata</taxon>
        <taxon>Eleutherozoa</taxon>
        <taxon>Asterozoa</taxon>
        <taxon>Asteroidea</taxon>
        <taxon>Valvatacea</taxon>
        <taxon>Valvatida</taxon>
        <taxon>Acanthasteridae</taxon>
        <taxon>Acanthaster</taxon>
    </lineage>
</organism>
<dbReference type="GO" id="GO:0006412">
    <property type="term" value="P:translation"/>
    <property type="evidence" value="ECO:0007669"/>
    <property type="project" value="TreeGrafter"/>
</dbReference>
<evidence type="ECO:0000256" key="7">
    <source>
        <dbReference type="ARBA" id="ARBA00035182"/>
    </source>
</evidence>
<keyword evidence="5" id="KW-0496">Mitochondrion</keyword>
<dbReference type="Pfam" id="PF10244">
    <property type="entry name" value="MRP-L51"/>
    <property type="match status" value="1"/>
</dbReference>
<dbReference type="PANTHER" id="PTHR13409">
    <property type="entry name" value="MITOCHONDRIAL 39S RIBOSOMAL PROTEIN L51"/>
    <property type="match status" value="1"/>
</dbReference>
<evidence type="ECO:0000256" key="2">
    <source>
        <dbReference type="ARBA" id="ARBA00010972"/>
    </source>
</evidence>
<evidence type="ECO:0000256" key="8">
    <source>
        <dbReference type="ARBA" id="ARBA00035419"/>
    </source>
</evidence>
<accession>A0A8B7Z743</accession>
<dbReference type="OMA" id="DRWDEKH"/>
<keyword evidence="6" id="KW-0687">Ribonucleoprotein</keyword>
<gene>
    <name evidence="10" type="primary">LOC110984594</name>
</gene>
<dbReference type="OrthoDB" id="10059330at2759"/>
<reference evidence="10" key="1">
    <citation type="submission" date="2025-08" db="UniProtKB">
        <authorList>
            <consortium name="RefSeq"/>
        </authorList>
    </citation>
    <scope>IDENTIFICATION</scope>
</reference>
<comment type="subcellular location">
    <subcellularLocation>
        <location evidence="1">Mitochondrion</location>
    </subcellularLocation>
</comment>
<keyword evidence="9" id="KW-1185">Reference proteome</keyword>
<comment type="similarity">
    <text evidence="2">Belongs to the mitochondrion-specific ribosomal protein mL51 family.</text>
</comment>
<sequence length="155" mass="18481">MPVLSSTLLVLKRSFHFSGIVRIISQGVATYSTKPRPPTESLIQWNKLPIPKKPQKDRWDEKHALFGENDYKDILGDGSYELKRNIKHGPRWLHGWRGNELQRLIRKNKIMGADMGPTKRHAMLKRIKYLHKKLNRNKGKWMYRDKMERNYRDEM</sequence>
<proteinExistence type="inferred from homology"/>
<dbReference type="GO" id="GO:0003735">
    <property type="term" value="F:structural constituent of ribosome"/>
    <property type="evidence" value="ECO:0007669"/>
    <property type="project" value="InterPro"/>
</dbReference>
<evidence type="ECO:0000256" key="1">
    <source>
        <dbReference type="ARBA" id="ARBA00004173"/>
    </source>
</evidence>
<dbReference type="AlphaFoldDB" id="A0A8B7Z743"/>
<dbReference type="GeneID" id="110984594"/>
<keyword evidence="4" id="KW-0689">Ribosomal protein</keyword>
<dbReference type="Proteomes" id="UP000694845">
    <property type="component" value="Unplaced"/>
</dbReference>
<evidence type="ECO:0000256" key="6">
    <source>
        <dbReference type="ARBA" id="ARBA00023274"/>
    </source>
</evidence>
<evidence type="ECO:0000256" key="5">
    <source>
        <dbReference type="ARBA" id="ARBA00023128"/>
    </source>
</evidence>
<dbReference type="InterPro" id="IPR019373">
    <property type="entry name" value="Ribosomal_mL51"/>
</dbReference>